<sequence length="69" mass="7890">MFDRLCRVKPDYAASAPLFAAQLVSTQRQTRCSRRSRLKFFTEALFKKSRKAGSLQEPRQPRGVCHASC</sequence>
<reference evidence="1 2" key="1">
    <citation type="submission" date="2018-08" db="EMBL/GenBank/DDBJ databases">
        <title>A genome reference for cultivated species of the human gut microbiota.</title>
        <authorList>
            <person name="Zou Y."/>
            <person name="Xue W."/>
            <person name="Luo G."/>
        </authorList>
    </citation>
    <scope>NUCLEOTIDE SEQUENCE [LARGE SCALE GENOMIC DNA]</scope>
    <source>
        <strain evidence="1 2">TF05-12AC</strain>
    </source>
</reference>
<name>A0A3E3IFE6_9FIRM</name>
<gene>
    <name evidence="1" type="ORF">DXC40_15745</name>
</gene>
<protein>
    <submittedName>
        <fullName evidence="1">Uncharacterized protein</fullName>
    </submittedName>
</protein>
<evidence type="ECO:0000313" key="1">
    <source>
        <dbReference type="EMBL" id="RGE65798.1"/>
    </source>
</evidence>
<proteinExistence type="predicted"/>
<dbReference type="AlphaFoldDB" id="A0A3E3IFE6"/>
<evidence type="ECO:0000313" key="2">
    <source>
        <dbReference type="Proteomes" id="UP000260828"/>
    </source>
</evidence>
<accession>A0A3E3IFE6</accession>
<organism evidence="1 2">
    <name type="scientific">Anaerotruncus colihominis</name>
    <dbReference type="NCBI Taxonomy" id="169435"/>
    <lineage>
        <taxon>Bacteria</taxon>
        <taxon>Bacillati</taxon>
        <taxon>Bacillota</taxon>
        <taxon>Clostridia</taxon>
        <taxon>Eubacteriales</taxon>
        <taxon>Oscillospiraceae</taxon>
        <taxon>Anaerotruncus</taxon>
    </lineage>
</organism>
<comment type="caution">
    <text evidence="1">The sequence shown here is derived from an EMBL/GenBank/DDBJ whole genome shotgun (WGS) entry which is preliminary data.</text>
</comment>
<dbReference type="EMBL" id="QVME01000011">
    <property type="protein sequence ID" value="RGE65798.1"/>
    <property type="molecule type" value="Genomic_DNA"/>
</dbReference>
<dbReference type="Proteomes" id="UP000260828">
    <property type="component" value="Unassembled WGS sequence"/>
</dbReference>